<dbReference type="InterPro" id="IPR002931">
    <property type="entry name" value="Transglutaminase-like"/>
</dbReference>
<evidence type="ECO:0000313" key="4">
    <source>
        <dbReference type="Proteomes" id="UP000603602"/>
    </source>
</evidence>
<feature type="transmembrane region" description="Helical" evidence="1">
    <location>
        <begin position="157"/>
        <end position="176"/>
    </location>
</feature>
<name>A0ABR9B5X8_9RHOO</name>
<feature type="transmembrane region" description="Helical" evidence="1">
    <location>
        <begin position="26"/>
        <end position="44"/>
    </location>
</feature>
<keyword evidence="1" id="KW-0472">Membrane</keyword>
<reference evidence="4" key="1">
    <citation type="submission" date="2023-07" db="EMBL/GenBank/DDBJ databases">
        <title>Thauera sp. CAU 1555 isolated from sand of Yaerae Beach.</title>
        <authorList>
            <person name="Kim W."/>
        </authorList>
    </citation>
    <scope>NUCLEOTIDE SEQUENCE [LARGE SCALE GENOMIC DNA]</scope>
    <source>
        <strain evidence="4">CAU 1555</strain>
    </source>
</reference>
<dbReference type="Gene3D" id="3.10.620.30">
    <property type="match status" value="1"/>
</dbReference>
<dbReference type="Proteomes" id="UP000603602">
    <property type="component" value="Unassembled WGS sequence"/>
</dbReference>
<dbReference type="Pfam" id="PF01841">
    <property type="entry name" value="Transglut_core"/>
    <property type="match status" value="1"/>
</dbReference>
<keyword evidence="1" id="KW-0812">Transmembrane</keyword>
<evidence type="ECO:0000259" key="2">
    <source>
        <dbReference type="SMART" id="SM00460"/>
    </source>
</evidence>
<dbReference type="Pfam" id="PF11992">
    <property type="entry name" value="TgpA_N"/>
    <property type="match status" value="1"/>
</dbReference>
<organism evidence="3 4">
    <name type="scientific">Thauera sedimentorum</name>
    <dbReference type="NCBI Taxonomy" id="2767595"/>
    <lineage>
        <taxon>Bacteria</taxon>
        <taxon>Pseudomonadati</taxon>
        <taxon>Pseudomonadota</taxon>
        <taxon>Betaproteobacteria</taxon>
        <taxon>Rhodocyclales</taxon>
        <taxon>Zoogloeaceae</taxon>
        <taxon>Thauera</taxon>
    </lineage>
</organism>
<evidence type="ECO:0000313" key="3">
    <source>
        <dbReference type="EMBL" id="MBD8501657.1"/>
    </source>
</evidence>
<keyword evidence="4" id="KW-1185">Reference proteome</keyword>
<accession>A0ABR9B5X8</accession>
<feature type="transmembrane region" description="Helical" evidence="1">
    <location>
        <begin position="56"/>
        <end position="73"/>
    </location>
</feature>
<dbReference type="InterPro" id="IPR021878">
    <property type="entry name" value="TgpA_N"/>
</dbReference>
<sequence length="645" mass="70816">MNAEASAHRWLLATAFLTLAPHAAHLPVWLSALCFALLILRGAQLWRIRQSGPPRLILLVLAAGVAAGIRFHFGHFFGKDPGVALLAALLCLKLLEGDSTRDVRVAVLLSFFLQLGLFFYNQTLPVAALALTGAWLATVTLLALHQPRAAPGVQLRAGGLLFAQALPFMLVLFILFPRVQGPLWGLPADAHSGISGLSDSMAPGSISELSLSDAIAFRADFDGEPPAPTQRYWRGPVLTEFDGRTWRAGRSTPRNEPVYQPDGPNYAYELTLEPHNQRWVLALDYPDAGLAGFAYTGDFQLLAPRPVRSRARFALRARPDTVVGLGESEAVLAAALRLPPQGNPRARELAEGFAGAGGGARDVLQRAVAHLRAGDYVYTLNPALLGEDTVDGFLFDTREGFCEHFASAFVFLMRAAGVPARVVTGYQGGAINPVDNVMVVRQSDAHAWAEVWLAGEGWRRVDPTALAAPRRIEAGLGESLRLGDPRPLLMRAEFSWLRGLRNQWEALSNHWNQWVLGYNPDRQRDLLERLGLARTDWRTLTVMMSAAAGLLMTALLGWAVLQRRRVDPLDRAWLAFCRKAARHGLARAPWEGPLAFAARLREAFPARAADIERIATDYARLRYRAPGAAADIRALKQRIRRLQLS</sequence>
<feature type="domain" description="Transglutaminase-like" evidence="2">
    <location>
        <begin position="394"/>
        <end position="465"/>
    </location>
</feature>
<dbReference type="InterPro" id="IPR025403">
    <property type="entry name" value="TgpA-like_C"/>
</dbReference>
<feature type="transmembrane region" description="Helical" evidence="1">
    <location>
        <begin position="540"/>
        <end position="561"/>
    </location>
</feature>
<dbReference type="PANTHER" id="PTHR42736:SF1">
    <property type="entry name" value="PROTEIN-GLUTAMINE GAMMA-GLUTAMYLTRANSFERASE"/>
    <property type="match status" value="1"/>
</dbReference>
<comment type="caution">
    <text evidence="3">The sequence shown here is derived from an EMBL/GenBank/DDBJ whole genome shotgun (WGS) entry which is preliminary data.</text>
</comment>
<protein>
    <submittedName>
        <fullName evidence="3">DUF3488 domain-containing transglutaminase family protein</fullName>
    </submittedName>
</protein>
<dbReference type="EMBL" id="JACYTO010000001">
    <property type="protein sequence ID" value="MBD8501657.1"/>
    <property type="molecule type" value="Genomic_DNA"/>
</dbReference>
<dbReference type="RefSeq" id="WP_187716495.1">
    <property type="nucleotide sequence ID" value="NZ_JACTAH010000001.1"/>
</dbReference>
<dbReference type="Pfam" id="PF13559">
    <property type="entry name" value="DUF4129"/>
    <property type="match status" value="1"/>
</dbReference>
<gene>
    <name evidence="3" type="ORF">IFO67_02060</name>
</gene>
<dbReference type="SMART" id="SM00460">
    <property type="entry name" value="TGc"/>
    <property type="match status" value="1"/>
</dbReference>
<dbReference type="InterPro" id="IPR052901">
    <property type="entry name" value="Bact_TGase-like"/>
</dbReference>
<keyword evidence="1" id="KW-1133">Transmembrane helix</keyword>
<feature type="transmembrane region" description="Helical" evidence="1">
    <location>
        <begin position="126"/>
        <end position="145"/>
    </location>
</feature>
<dbReference type="PANTHER" id="PTHR42736">
    <property type="entry name" value="PROTEIN-GLUTAMINE GAMMA-GLUTAMYLTRANSFERASE"/>
    <property type="match status" value="1"/>
</dbReference>
<dbReference type="InterPro" id="IPR038765">
    <property type="entry name" value="Papain-like_cys_pep_sf"/>
</dbReference>
<evidence type="ECO:0000256" key="1">
    <source>
        <dbReference type="SAM" id="Phobius"/>
    </source>
</evidence>
<dbReference type="SUPFAM" id="SSF54001">
    <property type="entry name" value="Cysteine proteinases"/>
    <property type="match status" value="1"/>
</dbReference>
<proteinExistence type="predicted"/>